<dbReference type="EMBL" id="JAHWGI010000717">
    <property type="protein sequence ID" value="KAK3917308.1"/>
    <property type="molecule type" value="Genomic_DNA"/>
</dbReference>
<protein>
    <submittedName>
        <fullName evidence="2">Glucosamine-6-phosphate deaminase</fullName>
    </submittedName>
</protein>
<proteinExistence type="predicted"/>
<dbReference type="Proteomes" id="UP001219518">
    <property type="component" value="Unassembled WGS sequence"/>
</dbReference>
<dbReference type="AlphaFoldDB" id="A0AAE1H9Q3"/>
<reference evidence="2" key="2">
    <citation type="journal article" date="2023" name="BMC Genomics">
        <title>Pest status, molecular evolution, and epigenetic factors derived from the genome assembly of Frankliniella fusca, a thysanopteran phytovirus vector.</title>
        <authorList>
            <person name="Catto M.A."/>
            <person name="Labadie P.E."/>
            <person name="Jacobson A.L."/>
            <person name="Kennedy G.G."/>
            <person name="Srinivasan R."/>
            <person name="Hunt B.G."/>
        </authorList>
    </citation>
    <scope>NUCLEOTIDE SEQUENCE</scope>
    <source>
        <strain evidence="2">PL_HMW_Pooled</strain>
    </source>
</reference>
<evidence type="ECO:0000256" key="1">
    <source>
        <dbReference type="SAM" id="MobiDB-lite"/>
    </source>
</evidence>
<keyword evidence="3" id="KW-1185">Reference proteome</keyword>
<name>A0AAE1H9Q3_9NEOP</name>
<evidence type="ECO:0000313" key="3">
    <source>
        <dbReference type="Proteomes" id="UP001219518"/>
    </source>
</evidence>
<feature type="region of interest" description="Disordered" evidence="1">
    <location>
        <begin position="68"/>
        <end position="90"/>
    </location>
</feature>
<accession>A0AAE1H9Q3</accession>
<organism evidence="2 3">
    <name type="scientific">Frankliniella fusca</name>
    <dbReference type="NCBI Taxonomy" id="407009"/>
    <lineage>
        <taxon>Eukaryota</taxon>
        <taxon>Metazoa</taxon>
        <taxon>Ecdysozoa</taxon>
        <taxon>Arthropoda</taxon>
        <taxon>Hexapoda</taxon>
        <taxon>Insecta</taxon>
        <taxon>Pterygota</taxon>
        <taxon>Neoptera</taxon>
        <taxon>Paraneoptera</taxon>
        <taxon>Thysanoptera</taxon>
        <taxon>Terebrantia</taxon>
        <taxon>Thripoidea</taxon>
        <taxon>Thripidae</taxon>
        <taxon>Frankliniella</taxon>
    </lineage>
</organism>
<sequence length="90" mass="9917">MIVFTRHRRDAHFHGLNQSPIKAWTELELLQSSADGCLVCTRAKRSSLTVGSSRFSRGTFETSGRPFSLRLAPPFTPGPDKNNEMIGAGL</sequence>
<evidence type="ECO:0000313" key="2">
    <source>
        <dbReference type="EMBL" id="KAK3917308.1"/>
    </source>
</evidence>
<reference evidence="2" key="1">
    <citation type="submission" date="2021-07" db="EMBL/GenBank/DDBJ databases">
        <authorList>
            <person name="Catto M.A."/>
            <person name="Jacobson A."/>
            <person name="Kennedy G."/>
            <person name="Labadie P."/>
            <person name="Hunt B.G."/>
            <person name="Srinivasan R."/>
        </authorList>
    </citation>
    <scope>NUCLEOTIDE SEQUENCE</scope>
    <source>
        <strain evidence="2">PL_HMW_Pooled</strain>
        <tissue evidence="2">Head</tissue>
    </source>
</reference>
<gene>
    <name evidence="2" type="ORF">KUF71_006851</name>
</gene>
<comment type="caution">
    <text evidence="2">The sequence shown here is derived from an EMBL/GenBank/DDBJ whole genome shotgun (WGS) entry which is preliminary data.</text>
</comment>